<sequence length="49" mass="5469">MSQPKIPNLGFLPIGRKEASSAGQWETKIRAGCFDDEPNSEQEREFAAM</sequence>
<keyword evidence="3" id="KW-1185">Reference proteome</keyword>
<dbReference type="EMBL" id="SJPX01000004">
    <property type="protein sequence ID" value="TWU49485.1"/>
    <property type="molecule type" value="Genomic_DNA"/>
</dbReference>
<evidence type="ECO:0000256" key="1">
    <source>
        <dbReference type="SAM" id="MobiDB-lite"/>
    </source>
</evidence>
<evidence type="ECO:0000313" key="3">
    <source>
        <dbReference type="Proteomes" id="UP000317977"/>
    </source>
</evidence>
<reference evidence="2 3" key="1">
    <citation type="submission" date="2019-02" db="EMBL/GenBank/DDBJ databases">
        <title>Deep-cultivation of Planctomycetes and their phenomic and genomic characterization uncovers novel biology.</title>
        <authorList>
            <person name="Wiegand S."/>
            <person name="Jogler M."/>
            <person name="Boedeker C."/>
            <person name="Pinto D."/>
            <person name="Vollmers J."/>
            <person name="Rivas-Marin E."/>
            <person name="Kohn T."/>
            <person name="Peeters S.H."/>
            <person name="Heuer A."/>
            <person name="Rast P."/>
            <person name="Oberbeckmann S."/>
            <person name="Bunk B."/>
            <person name="Jeske O."/>
            <person name="Meyerdierks A."/>
            <person name="Storesund J.E."/>
            <person name="Kallscheuer N."/>
            <person name="Luecker S."/>
            <person name="Lage O.M."/>
            <person name="Pohl T."/>
            <person name="Merkel B.J."/>
            <person name="Hornburger P."/>
            <person name="Mueller R.-W."/>
            <person name="Bruemmer F."/>
            <person name="Labrenz M."/>
            <person name="Spormann A.M."/>
            <person name="Op Den Camp H."/>
            <person name="Overmann J."/>
            <person name="Amann R."/>
            <person name="Jetten M.S.M."/>
            <person name="Mascher T."/>
            <person name="Medema M.H."/>
            <person name="Devos D.P."/>
            <person name="Kaster A.-K."/>
            <person name="Ovreas L."/>
            <person name="Rohde M."/>
            <person name="Galperin M.Y."/>
            <person name="Jogler C."/>
        </authorList>
    </citation>
    <scope>NUCLEOTIDE SEQUENCE [LARGE SCALE GENOMIC DNA]</scope>
    <source>
        <strain evidence="2 3">Poly59</strain>
    </source>
</reference>
<dbReference type="Proteomes" id="UP000317977">
    <property type="component" value="Unassembled WGS sequence"/>
</dbReference>
<organism evidence="2 3">
    <name type="scientific">Rubripirellula reticaptiva</name>
    <dbReference type="NCBI Taxonomy" id="2528013"/>
    <lineage>
        <taxon>Bacteria</taxon>
        <taxon>Pseudomonadati</taxon>
        <taxon>Planctomycetota</taxon>
        <taxon>Planctomycetia</taxon>
        <taxon>Pirellulales</taxon>
        <taxon>Pirellulaceae</taxon>
        <taxon>Rubripirellula</taxon>
    </lineage>
</organism>
<evidence type="ECO:0000313" key="2">
    <source>
        <dbReference type="EMBL" id="TWU49485.1"/>
    </source>
</evidence>
<dbReference type="AlphaFoldDB" id="A0A5C6ELW5"/>
<comment type="caution">
    <text evidence="2">The sequence shown here is derived from an EMBL/GenBank/DDBJ whole genome shotgun (WGS) entry which is preliminary data.</text>
</comment>
<protein>
    <submittedName>
        <fullName evidence="2">Uncharacterized protein</fullName>
    </submittedName>
</protein>
<proteinExistence type="predicted"/>
<accession>A0A5C6ELW5</accession>
<name>A0A5C6ELW5_9BACT</name>
<gene>
    <name evidence="2" type="ORF">Poly59_41000</name>
</gene>
<feature type="region of interest" description="Disordered" evidence="1">
    <location>
        <begin position="1"/>
        <end position="23"/>
    </location>
</feature>